<organism evidence="13 16">
    <name type="scientific">Stenotrophomonas lactitubi</name>
    <dbReference type="NCBI Taxonomy" id="2045214"/>
    <lineage>
        <taxon>Bacteria</taxon>
        <taxon>Pseudomonadati</taxon>
        <taxon>Pseudomonadota</taxon>
        <taxon>Gammaproteobacteria</taxon>
        <taxon>Lysobacterales</taxon>
        <taxon>Lysobacteraceae</taxon>
        <taxon>Stenotrophomonas</taxon>
    </lineage>
</organism>
<comment type="similarity">
    <text evidence="2 9">Belongs to the membrane fusion protein (MFP) (TC 8.A.1) family.</text>
</comment>
<dbReference type="Gene3D" id="1.10.287.470">
    <property type="entry name" value="Helix hairpin bin"/>
    <property type="match status" value="1"/>
</dbReference>
<keyword evidence="8 9" id="KW-0472">Membrane</keyword>
<evidence type="ECO:0000313" key="15">
    <source>
        <dbReference type="Proteomes" id="UP000749453"/>
    </source>
</evidence>
<feature type="domain" description="AprE-like beta-barrel" evidence="12">
    <location>
        <begin position="361"/>
        <end position="450"/>
    </location>
</feature>
<reference evidence="13" key="2">
    <citation type="submission" date="2021-01" db="EMBL/GenBank/DDBJ databases">
        <authorList>
            <person name="Yu Y."/>
        </authorList>
    </citation>
    <scope>NUCLEOTIDE SEQUENCE</scope>
    <source>
        <strain evidence="13">As-5</strain>
        <strain evidence="14">As-6</strain>
    </source>
</reference>
<dbReference type="GO" id="GO:0005886">
    <property type="term" value="C:plasma membrane"/>
    <property type="evidence" value="ECO:0007669"/>
    <property type="project" value="UniProtKB-SubCell"/>
</dbReference>
<protein>
    <recommendedName>
        <fullName evidence="9">Membrane fusion protein (MFP) family protein</fullName>
    </recommendedName>
</protein>
<evidence type="ECO:0000259" key="11">
    <source>
        <dbReference type="Pfam" id="PF25988"/>
    </source>
</evidence>
<dbReference type="Gene3D" id="2.40.30.170">
    <property type="match status" value="1"/>
</dbReference>
<dbReference type="Gene3D" id="2.40.50.100">
    <property type="match status" value="1"/>
</dbReference>
<evidence type="ECO:0000256" key="1">
    <source>
        <dbReference type="ARBA" id="ARBA00004377"/>
    </source>
</evidence>
<dbReference type="EMBL" id="JAFFTA010000001">
    <property type="protein sequence ID" value="MBM9912230.1"/>
    <property type="molecule type" value="Genomic_DNA"/>
</dbReference>
<evidence type="ECO:0000256" key="6">
    <source>
        <dbReference type="ARBA" id="ARBA00022692"/>
    </source>
</evidence>
<dbReference type="InterPro" id="IPR059040">
    <property type="entry name" value="HH_CyaD-like"/>
</dbReference>
<dbReference type="EMBL" id="JAFFTB010000009">
    <property type="protein sequence ID" value="MBM9937826.1"/>
    <property type="molecule type" value="Genomic_DNA"/>
</dbReference>
<dbReference type="Pfam" id="PF25988">
    <property type="entry name" value="HH_CyaD"/>
    <property type="match status" value="1"/>
</dbReference>
<evidence type="ECO:0000256" key="2">
    <source>
        <dbReference type="ARBA" id="ARBA00009477"/>
    </source>
</evidence>
<evidence type="ECO:0000256" key="8">
    <source>
        <dbReference type="ARBA" id="ARBA00023136"/>
    </source>
</evidence>
<keyword evidence="7 9" id="KW-1133">Transmembrane helix</keyword>
<keyword evidence="6 9" id="KW-0812">Transmembrane</keyword>
<name>A0AAW4GE52_9GAMM</name>
<dbReference type="PRINTS" id="PR01490">
    <property type="entry name" value="RTXTOXIND"/>
</dbReference>
<dbReference type="NCBIfam" id="TIGR01843">
    <property type="entry name" value="type_I_hlyD"/>
    <property type="match status" value="1"/>
</dbReference>
<dbReference type="InterPro" id="IPR010129">
    <property type="entry name" value="T1SS_HlyD"/>
</dbReference>
<keyword evidence="3 9" id="KW-0813">Transport</keyword>
<evidence type="ECO:0000256" key="10">
    <source>
        <dbReference type="SAM" id="Coils"/>
    </source>
</evidence>
<dbReference type="Pfam" id="PF26002">
    <property type="entry name" value="Beta-barrel_AprE"/>
    <property type="match status" value="1"/>
</dbReference>
<feature type="domain" description="CyaD-like alpha-helical hairpin" evidence="11">
    <location>
        <begin position="128"/>
        <end position="323"/>
    </location>
</feature>
<dbReference type="InterPro" id="IPR050739">
    <property type="entry name" value="MFP"/>
</dbReference>
<evidence type="ECO:0000256" key="4">
    <source>
        <dbReference type="ARBA" id="ARBA00022475"/>
    </source>
</evidence>
<comment type="subcellular location">
    <subcellularLocation>
        <location evidence="1 9">Cell inner membrane</location>
        <topology evidence="1 9">Single-pass membrane protein</topology>
    </subcellularLocation>
</comment>
<evidence type="ECO:0000256" key="7">
    <source>
        <dbReference type="ARBA" id="ARBA00022989"/>
    </source>
</evidence>
<dbReference type="AlphaFoldDB" id="A0AAW4GE52"/>
<dbReference type="Proteomes" id="UP000749453">
    <property type="component" value="Unassembled WGS sequence"/>
</dbReference>
<dbReference type="GO" id="GO:0015031">
    <property type="term" value="P:protein transport"/>
    <property type="evidence" value="ECO:0007669"/>
    <property type="project" value="InterPro"/>
</dbReference>
<sequence>MKHIRDGVRVFAARYLAVFRSAWRVRHDMDPPSREAEERAFLPAHLELIETPASPTARWTMRIIIALFCVALLWATLGKLDIVAVAPGRTVVGSRTKVVQPAETGVVRRILVRDGQTVKAGQVLIELDATATAADVAKADEALLNARMSALRLQALTQALEDGAAPVFRVDIDLPADRVQAEQALARSQYEALQAKRHNLQALIAQRRAELETTQASVKPLEESARISRLRADDYRSLLQGNYVGRHDYLLREQERIAGERDLATQRNRVQEIRSAQRAAEEELRVLVADFRQQALDGLRAAQEQIGQMTPEVSRTEQRDRQMTLRAPVDGTVQQLVVHTVGGVVTPAQPLLAVVPSEEALEVEATILNKDIGFVRTGQTVTVKVESFPYTRYGYLTGKVVSVSHDAMQDENLGLVFPARVKLDTATLQIDGVRVRMTAGMSLSAEIKTGKRRVIDYLLSPLQQHTGEAMRER</sequence>
<evidence type="ECO:0000313" key="14">
    <source>
        <dbReference type="EMBL" id="MBM9937826.1"/>
    </source>
</evidence>
<comment type="caution">
    <text evidence="13">The sequence shown here is derived from an EMBL/GenBank/DDBJ whole genome shotgun (WGS) entry which is preliminary data.</text>
</comment>
<feature type="transmembrane region" description="Helical" evidence="9">
    <location>
        <begin position="59"/>
        <end position="77"/>
    </location>
</feature>
<evidence type="ECO:0000256" key="5">
    <source>
        <dbReference type="ARBA" id="ARBA00022519"/>
    </source>
</evidence>
<gene>
    <name evidence="13" type="ORF">JJW18_01920</name>
    <name evidence="14" type="ORF">JJW19_06685</name>
</gene>
<dbReference type="RefSeq" id="WP_205404101.1">
    <property type="nucleotide sequence ID" value="NZ_JAFFTA010000001.1"/>
</dbReference>
<evidence type="ECO:0000256" key="3">
    <source>
        <dbReference type="ARBA" id="ARBA00022448"/>
    </source>
</evidence>
<evidence type="ECO:0000313" key="16">
    <source>
        <dbReference type="Proteomes" id="UP000784064"/>
    </source>
</evidence>
<keyword evidence="4 9" id="KW-1003">Cell membrane</keyword>
<dbReference type="Proteomes" id="UP000784064">
    <property type="component" value="Unassembled WGS sequence"/>
</dbReference>
<keyword evidence="10" id="KW-0175">Coiled coil</keyword>
<dbReference type="PANTHER" id="PTHR30386:SF27">
    <property type="entry name" value="MEMBRANE FUSION PROTEIN (MFP) FAMILY PROTEIN"/>
    <property type="match status" value="1"/>
</dbReference>
<proteinExistence type="inferred from homology"/>
<dbReference type="InterPro" id="IPR058982">
    <property type="entry name" value="Beta-barrel_AprE"/>
</dbReference>
<accession>A0AAW4GE52</accession>
<evidence type="ECO:0000259" key="12">
    <source>
        <dbReference type="Pfam" id="PF26002"/>
    </source>
</evidence>
<evidence type="ECO:0000313" key="13">
    <source>
        <dbReference type="EMBL" id="MBM9912230.1"/>
    </source>
</evidence>
<keyword evidence="15" id="KW-1185">Reference proteome</keyword>
<reference evidence="15" key="1">
    <citation type="submission" date="2021-01" db="EMBL/GenBank/DDBJ databases">
        <title>Stenotrophomonas maltophilia.</title>
        <authorList>
            <person name="Yu Y."/>
        </authorList>
    </citation>
    <scope>NUCLEOTIDE SEQUENCE [LARGE SCALE GENOMIC DNA]</scope>
    <source>
        <strain evidence="15">As-6</strain>
    </source>
</reference>
<dbReference type="PANTHER" id="PTHR30386">
    <property type="entry name" value="MEMBRANE FUSION SUBUNIT OF EMRAB-TOLC MULTIDRUG EFFLUX PUMP"/>
    <property type="match status" value="1"/>
</dbReference>
<feature type="coiled-coil region" evidence="10">
    <location>
        <begin position="176"/>
        <end position="210"/>
    </location>
</feature>
<evidence type="ECO:0000256" key="9">
    <source>
        <dbReference type="RuleBase" id="RU365093"/>
    </source>
</evidence>
<keyword evidence="5 9" id="KW-0997">Cell inner membrane</keyword>